<evidence type="ECO:0000256" key="5">
    <source>
        <dbReference type="ARBA" id="ARBA00022729"/>
    </source>
</evidence>
<evidence type="ECO:0000256" key="7">
    <source>
        <dbReference type="ARBA" id="ARBA00023022"/>
    </source>
</evidence>
<dbReference type="InterPro" id="IPR050544">
    <property type="entry name" value="Beta-defensin"/>
</dbReference>
<dbReference type="InterPro" id="IPR025933">
    <property type="entry name" value="Beta_defensin_dom"/>
</dbReference>
<evidence type="ECO:0000256" key="4">
    <source>
        <dbReference type="ARBA" id="ARBA00022529"/>
    </source>
</evidence>
<evidence type="ECO:0000256" key="8">
    <source>
        <dbReference type="ARBA" id="ARBA00023157"/>
    </source>
</evidence>
<feature type="chain" id="PRO_5029941370" description="Beta-defensin" evidence="9">
    <location>
        <begin position="24"/>
        <end position="76"/>
    </location>
</feature>
<dbReference type="AlphaFoldDB" id="A0A7N4PZ10"/>
<name>A0A7N4PZ10_SARHA</name>
<feature type="domain" description="Beta-defensin" evidence="10">
    <location>
        <begin position="26"/>
        <end position="55"/>
    </location>
</feature>
<evidence type="ECO:0000256" key="1">
    <source>
        <dbReference type="ARBA" id="ARBA00004613"/>
    </source>
</evidence>
<reference evidence="11 12" key="1">
    <citation type="journal article" date="2011" name="Proc. Natl. Acad. Sci. U.S.A.">
        <title>Genetic diversity and population structure of the endangered marsupial Sarcophilus harrisii (Tasmanian devil).</title>
        <authorList>
            <person name="Miller W."/>
            <person name="Hayes V.M."/>
            <person name="Ratan A."/>
            <person name="Petersen D.C."/>
            <person name="Wittekindt N.E."/>
            <person name="Miller J."/>
            <person name="Walenz B."/>
            <person name="Knight J."/>
            <person name="Qi J."/>
            <person name="Zhao F."/>
            <person name="Wang Q."/>
            <person name="Bedoya-Reina O.C."/>
            <person name="Katiyar N."/>
            <person name="Tomsho L.P."/>
            <person name="Kasson L.M."/>
            <person name="Hardie R.A."/>
            <person name="Woodbridge P."/>
            <person name="Tindall E.A."/>
            <person name="Bertelsen M.F."/>
            <person name="Dixon D."/>
            <person name="Pyecroft S."/>
            <person name="Helgen K.M."/>
            <person name="Lesk A.M."/>
            <person name="Pringle T.H."/>
            <person name="Patterson N."/>
            <person name="Zhang Y."/>
            <person name="Kreiss A."/>
            <person name="Woods G.M."/>
            <person name="Jones M.E."/>
            <person name="Schuster S.C."/>
        </authorList>
    </citation>
    <scope>NUCLEOTIDE SEQUENCE [LARGE SCALE GENOMIC DNA]</scope>
</reference>
<evidence type="ECO:0000256" key="2">
    <source>
        <dbReference type="ARBA" id="ARBA00007371"/>
    </source>
</evidence>
<keyword evidence="5 9" id="KW-0732">Signal</keyword>
<dbReference type="InParanoid" id="A0A7N4PZ10"/>
<keyword evidence="12" id="KW-1185">Reference proteome</keyword>
<dbReference type="GO" id="GO:0042742">
    <property type="term" value="P:defense response to bacterium"/>
    <property type="evidence" value="ECO:0007669"/>
    <property type="project" value="UniProtKB-UniRule"/>
</dbReference>
<keyword evidence="7 9" id="KW-0044">Antibiotic</keyword>
<evidence type="ECO:0000313" key="12">
    <source>
        <dbReference type="Proteomes" id="UP000007648"/>
    </source>
</evidence>
<dbReference type="PANTHER" id="PTHR15001:SF3">
    <property type="entry name" value="BETA-DEFENSIN 123"/>
    <property type="match status" value="1"/>
</dbReference>
<comment type="function">
    <text evidence="9">Has antibacterial activity.</text>
</comment>
<evidence type="ECO:0000256" key="3">
    <source>
        <dbReference type="ARBA" id="ARBA00022525"/>
    </source>
</evidence>
<keyword evidence="4 9" id="KW-0929">Antimicrobial</keyword>
<evidence type="ECO:0000256" key="9">
    <source>
        <dbReference type="RuleBase" id="RU231113"/>
    </source>
</evidence>
<proteinExistence type="inferred from homology"/>
<comment type="similarity">
    <text evidence="2 9">Belongs to the beta-defensin family.</text>
</comment>
<dbReference type="GO" id="GO:0005576">
    <property type="term" value="C:extracellular region"/>
    <property type="evidence" value="ECO:0007669"/>
    <property type="project" value="UniProtKB-SubCell"/>
</dbReference>
<dbReference type="GeneTree" id="ENSGT00950000185162"/>
<comment type="subcellular location">
    <subcellularLocation>
        <location evidence="1 9">Secreted</location>
    </subcellularLocation>
</comment>
<sequence>SSLLSLLITLLSSFTILSPCGWTEKKCWNNTGRCRNQCKSTETDHSTCANKKRCCVPTDRVKIWPGFPQGYLKIAE</sequence>
<keyword evidence="8" id="KW-1015">Disulfide bond</keyword>
<reference evidence="11" key="3">
    <citation type="submission" date="2025-09" db="UniProtKB">
        <authorList>
            <consortium name="Ensembl"/>
        </authorList>
    </citation>
    <scope>IDENTIFICATION</scope>
</reference>
<evidence type="ECO:0000259" key="10">
    <source>
        <dbReference type="Pfam" id="PF13841"/>
    </source>
</evidence>
<dbReference type="PANTHER" id="PTHR15001">
    <property type="entry name" value="BETA-DEFENSIN 123-RELATED"/>
    <property type="match status" value="1"/>
</dbReference>
<dbReference type="GO" id="GO:0045087">
    <property type="term" value="P:innate immune response"/>
    <property type="evidence" value="ECO:0007669"/>
    <property type="project" value="InterPro"/>
</dbReference>
<protein>
    <recommendedName>
        <fullName evidence="9">Beta-defensin</fullName>
    </recommendedName>
</protein>
<feature type="signal peptide" evidence="9">
    <location>
        <begin position="1"/>
        <end position="23"/>
    </location>
</feature>
<dbReference type="Pfam" id="PF13841">
    <property type="entry name" value="Defensin_beta_2"/>
    <property type="match status" value="1"/>
</dbReference>
<dbReference type="Ensembl" id="ENSSHAT00000031444.1">
    <property type="protein sequence ID" value="ENSSHAP00000044546.1"/>
    <property type="gene ID" value="ENSSHAG00000025997.1"/>
</dbReference>
<keyword evidence="3 9" id="KW-0964">Secreted</keyword>
<organism evidence="11 12">
    <name type="scientific">Sarcophilus harrisii</name>
    <name type="common">Tasmanian devil</name>
    <name type="synonym">Sarcophilus laniarius</name>
    <dbReference type="NCBI Taxonomy" id="9305"/>
    <lineage>
        <taxon>Eukaryota</taxon>
        <taxon>Metazoa</taxon>
        <taxon>Chordata</taxon>
        <taxon>Craniata</taxon>
        <taxon>Vertebrata</taxon>
        <taxon>Euteleostomi</taxon>
        <taxon>Mammalia</taxon>
        <taxon>Metatheria</taxon>
        <taxon>Dasyuromorphia</taxon>
        <taxon>Dasyuridae</taxon>
        <taxon>Sarcophilus</taxon>
    </lineage>
</organism>
<dbReference type="Proteomes" id="UP000007648">
    <property type="component" value="Unassembled WGS sequence"/>
</dbReference>
<evidence type="ECO:0000256" key="6">
    <source>
        <dbReference type="ARBA" id="ARBA00022940"/>
    </source>
</evidence>
<keyword evidence="6 9" id="KW-0211">Defensin</keyword>
<accession>A0A7N4PZ10</accession>
<evidence type="ECO:0000313" key="11">
    <source>
        <dbReference type="Ensembl" id="ENSSHAP00000044546.1"/>
    </source>
</evidence>
<reference evidence="11" key="2">
    <citation type="submission" date="2025-08" db="UniProtKB">
        <authorList>
            <consortium name="Ensembl"/>
        </authorList>
    </citation>
    <scope>IDENTIFICATION</scope>
</reference>